<accession>A0AAV9LEW6</accession>
<dbReference type="InterPro" id="IPR002156">
    <property type="entry name" value="RNaseH_domain"/>
</dbReference>
<dbReference type="AlphaFoldDB" id="A0AAV9LEW6"/>
<dbReference type="InterPro" id="IPR036397">
    <property type="entry name" value="RNaseH_sf"/>
</dbReference>
<dbReference type="Proteomes" id="UP001311915">
    <property type="component" value="Unassembled WGS sequence"/>
</dbReference>
<feature type="domain" description="RNase H type-1" evidence="1">
    <location>
        <begin position="140"/>
        <end position="188"/>
    </location>
</feature>
<sequence>MRIQLVSKCYYCELGDMKTMTHLFLTASIIQKLWKKFTFCAGIKIEGLQLQQLIIKWWKHKANNKLDQVLKAVPAVLIWELWNRRNAKRHGKEYSFTWMNHQCQMMIHQLIRLKFPWIKEVPYQWKPTLYYHLVNWKFPEEGWIECNTDGESKGNPGQSSYGFYIRNNTRELLYVEAQDIGVTTNMDA</sequence>
<protein>
    <recommendedName>
        <fullName evidence="1">RNase H type-1 domain-containing protein</fullName>
    </recommendedName>
</protein>
<evidence type="ECO:0000259" key="1">
    <source>
        <dbReference type="PROSITE" id="PS50879"/>
    </source>
</evidence>
<dbReference type="EMBL" id="JAWPEI010000006">
    <property type="protein sequence ID" value="KAK4723899.1"/>
    <property type="molecule type" value="Genomic_DNA"/>
</dbReference>
<proteinExistence type="predicted"/>
<evidence type="ECO:0000313" key="2">
    <source>
        <dbReference type="EMBL" id="KAK4723899.1"/>
    </source>
</evidence>
<keyword evidence="3" id="KW-1185">Reference proteome</keyword>
<dbReference type="PROSITE" id="PS50879">
    <property type="entry name" value="RNASE_H_1"/>
    <property type="match status" value="1"/>
</dbReference>
<dbReference type="GO" id="GO:0004523">
    <property type="term" value="F:RNA-DNA hybrid ribonuclease activity"/>
    <property type="evidence" value="ECO:0007669"/>
    <property type="project" value="InterPro"/>
</dbReference>
<name>A0AAV9LEW6_9SOLN</name>
<reference evidence="2 3" key="1">
    <citation type="submission" date="2023-10" db="EMBL/GenBank/DDBJ databases">
        <title>Genome-Wide Identification Analysis in wild type Solanum Pinnatisectum Reveals Some Genes Defensing Phytophthora Infestans.</title>
        <authorList>
            <person name="Sun C."/>
        </authorList>
    </citation>
    <scope>NUCLEOTIDE SEQUENCE [LARGE SCALE GENOMIC DNA]</scope>
    <source>
        <strain evidence="2">LQN</strain>
        <tissue evidence="2">Leaf</tissue>
    </source>
</reference>
<gene>
    <name evidence="2" type="ORF">R3W88_026678</name>
</gene>
<comment type="caution">
    <text evidence="2">The sequence shown here is derived from an EMBL/GenBank/DDBJ whole genome shotgun (WGS) entry which is preliminary data.</text>
</comment>
<dbReference type="GO" id="GO:0003676">
    <property type="term" value="F:nucleic acid binding"/>
    <property type="evidence" value="ECO:0007669"/>
    <property type="project" value="InterPro"/>
</dbReference>
<organism evidence="2 3">
    <name type="scientific">Solanum pinnatisectum</name>
    <name type="common">tansyleaf nightshade</name>
    <dbReference type="NCBI Taxonomy" id="50273"/>
    <lineage>
        <taxon>Eukaryota</taxon>
        <taxon>Viridiplantae</taxon>
        <taxon>Streptophyta</taxon>
        <taxon>Embryophyta</taxon>
        <taxon>Tracheophyta</taxon>
        <taxon>Spermatophyta</taxon>
        <taxon>Magnoliopsida</taxon>
        <taxon>eudicotyledons</taxon>
        <taxon>Gunneridae</taxon>
        <taxon>Pentapetalae</taxon>
        <taxon>asterids</taxon>
        <taxon>lamiids</taxon>
        <taxon>Solanales</taxon>
        <taxon>Solanaceae</taxon>
        <taxon>Solanoideae</taxon>
        <taxon>Solaneae</taxon>
        <taxon>Solanum</taxon>
    </lineage>
</organism>
<dbReference type="Gene3D" id="3.30.420.10">
    <property type="entry name" value="Ribonuclease H-like superfamily/Ribonuclease H"/>
    <property type="match status" value="1"/>
</dbReference>
<evidence type="ECO:0000313" key="3">
    <source>
        <dbReference type="Proteomes" id="UP001311915"/>
    </source>
</evidence>